<proteinExistence type="predicted"/>
<dbReference type="Proteomes" id="UP000005824">
    <property type="component" value="Unassembled WGS sequence"/>
</dbReference>
<dbReference type="InParanoid" id="B4D4W0"/>
<reference evidence="2 3" key="1">
    <citation type="journal article" date="2011" name="J. Bacteriol.">
        <title>Genome sequence of Chthoniobacter flavus Ellin428, an aerobic heterotrophic soil bacterium.</title>
        <authorList>
            <person name="Kant R."/>
            <person name="van Passel M.W."/>
            <person name="Palva A."/>
            <person name="Lucas S."/>
            <person name="Lapidus A."/>
            <person name="Glavina Del Rio T."/>
            <person name="Dalin E."/>
            <person name="Tice H."/>
            <person name="Bruce D."/>
            <person name="Goodwin L."/>
            <person name="Pitluck S."/>
            <person name="Larimer F.W."/>
            <person name="Land M.L."/>
            <person name="Hauser L."/>
            <person name="Sangwan P."/>
            <person name="de Vos W.M."/>
            <person name="Janssen P.H."/>
            <person name="Smidt H."/>
        </authorList>
    </citation>
    <scope>NUCLEOTIDE SEQUENCE [LARGE SCALE GENOMIC DNA]</scope>
    <source>
        <strain evidence="2 3">Ellin428</strain>
    </source>
</reference>
<comment type="caution">
    <text evidence="2">The sequence shown here is derived from an EMBL/GenBank/DDBJ whole genome shotgun (WGS) entry which is preliminary data.</text>
</comment>
<sequence precursor="true">MKTKRRRFWIGFGSLAAVALGIAAYALQTRGAAHDLGLTNSDLAAGSYPDVEALRAKTKAVADAYLAQRETELKELCGGPFQLAFDDSLSPKASALGYRSSFYYYCWDIYLPYSLQPNSGSPYTLLVQLSDGTEGHQHDPGKSRVLRAIVIDPTGLTRRTLQ</sequence>
<dbReference type="RefSeq" id="WP_006981273.1">
    <property type="nucleotide sequence ID" value="NZ_ABVL01000012.1"/>
</dbReference>
<evidence type="ECO:0000313" key="2">
    <source>
        <dbReference type="EMBL" id="EDY18563.1"/>
    </source>
</evidence>
<keyword evidence="3" id="KW-1185">Reference proteome</keyword>
<protein>
    <submittedName>
        <fullName evidence="2">Uncharacterized protein</fullName>
    </submittedName>
</protein>
<keyword evidence="1" id="KW-0732">Signal</keyword>
<evidence type="ECO:0000313" key="3">
    <source>
        <dbReference type="Proteomes" id="UP000005824"/>
    </source>
</evidence>
<gene>
    <name evidence="2" type="ORF">CfE428DRAFT_3948</name>
</gene>
<accession>B4D4W0</accession>
<name>B4D4W0_9BACT</name>
<dbReference type="EMBL" id="ABVL01000012">
    <property type="protein sequence ID" value="EDY18563.1"/>
    <property type="molecule type" value="Genomic_DNA"/>
</dbReference>
<organism evidence="2 3">
    <name type="scientific">Chthoniobacter flavus Ellin428</name>
    <dbReference type="NCBI Taxonomy" id="497964"/>
    <lineage>
        <taxon>Bacteria</taxon>
        <taxon>Pseudomonadati</taxon>
        <taxon>Verrucomicrobiota</taxon>
        <taxon>Spartobacteria</taxon>
        <taxon>Chthoniobacterales</taxon>
        <taxon>Chthoniobacteraceae</taxon>
        <taxon>Chthoniobacter</taxon>
    </lineage>
</organism>
<feature type="signal peptide" evidence="1">
    <location>
        <begin position="1"/>
        <end position="26"/>
    </location>
</feature>
<dbReference type="STRING" id="497964.CfE428DRAFT_3948"/>
<evidence type="ECO:0000256" key="1">
    <source>
        <dbReference type="SAM" id="SignalP"/>
    </source>
</evidence>
<dbReference type="AlphaFoldDB" id="B4D4W0"/>
<feature type="chain" id="PRO_5002803166" evidence="1">
    <location>
        <begin position="27"/>
        <end position="162"/>
    </location>
</feature>